<keyword evidence="3" id="KW-0687">Ribonucleoprotein</keyword>
<keyword evidence="2 4" id="KW-0689">Ribosomal protein</keyword>
<dbReference type="GeneID" id="27074333"/>
<evidence type="ECO:0000313" key="4">
    <source>
        <dbReference type="EMBL" id="AMN87085.1"/>
    </source>
</evidence>
<dbReference type="SUPFAM" id="SSF50193">
    <property type="entry name" value="Ribosomal protein L14"/>
    <property type="match status" value="1"/>
</dbReference>
<sequence length="124" mass="14059">MIQKESLLWVGDNSDALKALCIHTNKKKNTHRKTSLANFVKATIKKRVSRRKNIKRRVNWFLVGSTAKRIARKSGDGIRFARTKVVLVDEKQKKTLGTRIKGVLPREVSAAGAQDIVLRARRLV</sequence>
<dbReference type="SMART" id="SM01374">
    <property type="entry name" value="Ribosomal_L14"/>
    <property type="match status" value="1"/>
</dbReference>
<name>A0A140GYR3_9EUKA</name>
<evidence type="ECO:0000256" key="2">
    <source>
        <dbReference type="ARBA" id="ARBA00022980"/>
    </source>
</evidence>
<evidence type="ECO:0000256" key="1">
    <source>
        <dbReference type="ARBA" id="ARBA00010745"/>
    </source>
</evidence>
<comment type="similarity">
    <text evidence="1">Belongs to the universal ribosomal protein uL14 family.</text>
</comment>
<gene>
    <name evidence="4" type="primary">rpl14</name>
    <name evidence="4" type="ORF">AN617_36</name>
</gene>
<keyword evidence="4" id="KW-0496">Mitochondrion</keyword>
<dbReference type="AlphaFoldDB" id="A0A140GYR3"/>
<dbReference type="RefSeq" id="YP_009240004.1">
    <property type="nucleotide sequence ID" value="NC_029731.1"/>
</dbReference>
<dbReference type="GO" id="GO:0003735">
    <property type="term" value="F:structural constituent of ribosome"/>
    <property type="evidence" value="ECO:0007669"/>
    <property type="project" value="InterPro"/>
</dbReference>
<dbReference type="EMBL" id="KT806043">
    <property type="protein sequence ID" value="AMN87085.1"/>
    <property type="molecule type" value="Genomic_DNA"/>
</dbReference>
<dbReference type="GO" id="GO:0005840">
    <property type="term" value="C:ribosome"/>
    <property type="evidence" value="ECO:0007669"/>
    <property type="project" value="UniProtKB-KW"/>
</dbReference>
<accession>A0A140GYR3</accession>
<organism evidence="4">
    <name type="scientific">Lotharella oceanica</name>
    <dbReference type="NCBI Taxonomy" id="641309"/>
    <lineage>
        <taxon>Eukaryota</taxon>
        <taxon>Sar</taxon>
        <taxon>Rhizaria</taxon>
        <taxon>Cercozoa</taxon>
        <taxon>Chlorarachniophyceae</taxon>
        <taxon>Lotharella</taxon>
    </lineage>
</organism>
<protein>
    <submittedName>
        <fullName evidence="4">Ribosomal protein L14</fullName>
    </submittedName>
</protein>
<geneLocation type="mitochondrion" evidence="4"/>
<dbReference type="HAMAP" id="MF_01367">
    <property type="entry name" value="Ribosomal_uL14"/>
    <property type="match status" value="1"/>
</dbReference>
<dbReference type="Pfam" id="PF00238">
    <property type="entry name" value="Ribosomal_L14"/>
    <property type="match status" value="1"/>
</dbReference>
<proteinExistence type="inferred from homology"/>
<dbReference type="GO" id="GO:1990904">
    <property type="term" value="C:ribonucleoprotein complex"/>
    <property type="evidence" value="ECO:0007669"/>
    <property type="project" value="UniProtKB-KW"/>
</dbReference>
<evidence type="ECO:0000256" key="3">
    <source>
        <dbReference type="ARBA" id="ARBA00023274"/>
    </source>
</evidence>
<dbReference type="Gene3D" id="2.40.150.20">
    <property type="entry name" value="Ribosomal protein L14"/>
    <property type="match status" value="1"/>
</dbReference>
<dbReference type="GO" id="GO:0006412">
    <property type="term" value="P:translation"/>
    <property type="evidence" value="ECO:0007669"/>
    <property type="project" value="InterPro"/>
</dbReference>
<dbReference type="InterPro" id="IPR000218">
    <property type="entry name" value="Ribosomal_uL14"/>
</dbReference>
<dbReference type="InterPro" id="IPR036853">
    <property type="entry name" value="Ribosomal_uL14_sf"/>
</dbReference>
<dbReference type="CDD" id="cd00337">
    <property type="entry name" value="Ribosomal_uL14"/>
    <property type="match status" value="1"/>
</dbReference>
<reference evidence="4" key="1">
    <citation type="journal article" date="2016" name="Sci. Rep.">
        <title>Comparative genomics of mitochondria in chlorarachniophyte algae: endosymbiotic gene transfer and organellar genome dynamics.</title>
        <authorList>
            <person name="Tanifuji G."/>
            <person name="Archibald J.M."/>
            <person name="Hashimoto T."/>
        </authorList>
    </citation>
    <scope>NUCLEOTIDE SEQUENCE</scope>
    <source>
        <strain evidence="4">CCMP622</strain>
    </source>
</reference>